<evidence type="ECO:0000313" key="2">
    <source>
        <dbReference type="EMBL" id="KAJ6809782.1"/>
    </source>
</evidence>
<protein>
    <submittedName>
        <fullName evidence="2">Uncharacterized protein</fullName>
    </submittedName>
</protein>
<dbReference type="AlphaFoldDB" id="A0AAX6F070"/>
<comment type="caution">
    <text evidence="2">The sequence shown here is derived from an EMBL/GenBank/DDBJ whole genome shotgun (WGS) entry which is preliminary data.</text>
</comment>
<feature type="compositionally biased region" description="Acidic residues" evidence="1">
    <location>
        <begin position="74"/>
        <end position="85"/>
    </location>
</feature>
<sequence length="146" mass="15783">MSRHGARGTGTGRGHRTPSVPPTGTGSGSSSPNTPMYRTVPPSALTLRGISPRTSNSRPETAPSSSVSPADTTIETDEQMEEAEPTTDQYQADYACAPPEETMTEIWTDGTKYLPPSVQRRLGHFLRTNYGGPWINYSDAPDERKA</sequence>
<evidence type="ECO:0000256" key="1">
    <source>
        <dbReference type="SAM" id="MobiDB-lite"/>
    </source>
</evidence>
<dbReference type="Proteomes" id="UP001140949">
    <property type="component" value="Unassembled WGS sequence"/>
</dbReference>
<feature type="compositionally biased region" description="Polar residues" evidence="1">
    <location>
        <begin position="52"/>
        <end position="73"/>
    </location>
</feature>
<name>A0AAX6F070_IRIPA</name>
<reference evidence="2" key="2">
    <citation type="submission" date="2023-04" db="EMBL/GenBank/DDBJ databases">
        <authorList>
            <person name="Bruccoleri R.E."/>
            <person name="Oakeley E.J."/>
            <person name="Faust A.-M."/>
            <person name="Dessus-Babus S."/>
            <person name="Altorfer M."/>
            <person name="Burckhardt D."/>
            <person name="Oertli M."/>
            <person name="Naumann U."/>
            <person name="Petersen F."/>
            <person name="Wong J."/>
        </authorList>
    </citation>
    <scope>NUCLEOTIDE SEQUENCE</scope>
    <source>
        <strain evidence="2">GSM-AAB239-AS_SAM_17_03QT</strain>
        <tissue evidence="2">Leaf</tissue>
    </source>
</reference>
<organism evidence="2 3">
    <name type="scientific">Iris pallida</name>
    <name type="common">Sweet iris</name>
    <dbReference type="NCBI Taxonomy" id="29817"/>
    <lineage>
        <taxon>Eukaryota</taxon>
        <taxon>Viridiplantae</taxon>
        <taxon>Streptophyta</taxon>
        <taxon>Embryophyta</taxon>
        <taxon>Tracheophyta</taxon>
        <taxon>Spermatophyta</taxon>
        <taxon>Magnoliopsida</taxon>
        <taxon>Liliopsida</taxon>
        <taxon>Asparagales</taxon>
        <taxon>Iridaceae</taxon>
        <taxon>Iridoideae</taxon>
        <taxon>Irideae</taxon>
        <taxon>Iris</taxon>
    </lineage>
</organism>
<keyword evidence="3" id="KW-1185">Reference proteome</keyword>
<accession>A0AAX6F070</accession>
<dbReference type="EMBL" id="JANAVB010033011">
    <property type="protein sequence ID" value="KAJ6809782.1"/>
    <property type="molecule type" value="Genomic_DNA"/>
</dbReference>
<evidence type="ECO:0000313" key="3">
    <source>
        <dbReference type="Proteomes" id="UP001140949"/>
    </source>
</evidence>
<gene>
    <name evidence="2" type="ORF">M6B38_163260</name>
</gene>
<proteinExistence type="predicted"/>
<reference evidence="2" key="1">
    <citation type="journal article" date="2023" name="GigaByte">
        <title>Genome assembly of the bearded iris, Iris pallida Lam.</title>
        <authorList>
            <person name="Bruccoleri R.E."/>
            <person name="Oakeley E.J."/>
            <person name="Faust A.M.E."/>
            <person name="Altorfer M."/>
            <person name="Dessus-Babus S."/>
            <person name="Burckhardt D."/>
            <person name="Oertli M."/>
            <person name="Naumann U."/>
            <person name="Petersen F."/>
            <person name="Wong J."/>
        </authorList>
    </citation>
    <scope>NUCLEOTIDE SEQUENCE</scope>
    <source>
        <strain evidence="2">GSM-AAB239-AS_SAM_17_03QT</strain>
    </source>
</reference>
<feature type="compositionally biased region" description="Low complexity" evidence="1">
    <location>
        <begin position="22"/>
        <end position="35"/>
    </location>
</feature>
<feature type="region of interest" description="Disordered" evidence="1">
    <location>
        <begin position="1"/>
        <end position="91"/>
    </location>
</feature>